<evidence type="ECO:0000313" key="3">
    <source>
        <dbReference type="Proteomes" id="UP000652219"/>
    </source>
</evidence>
<name>A0A8H6IUN5_9PEZI</name>
<keyword evidence="3" id="KW-1185">Reference proteome</keyword>
<proteinExistence type="predicted"/>
<dbReference type="EMBL" id="WIGN01000341">
    <property type="protein sequence ID" value="KAF6798166.1"/>
    <property type="molecule type" value="Genomic_DNA"/>
</dbReference>
<reference evidence="2 3" key="1">
    <citation type="journal article" date="2020" name="Phytopathology">
        <title>Genome Sequence Resources of Colletotrichum truncatum, C. plurivorum, C. musicola, and C. sojae: Four Species Pathogenic to Soybean (Glycine max).</title>
        <authorList>
            <person name="Rogerio F."/>
            <person name="Boufleur T.R."/>
            <person name="Ciampi-Guillardi M."/>
            <person name="Sukno S.A."/>
            <person name="Thon M.R."/>
            <person name="Massola Junior N.S."/>
            <person name="Baroncelli R."/>
        </authorList>
    </citation>
    <scope>NUCLEOTIDE SEQUENCE [LARGE SCALE GENOMIC DNA]</scope>
    <source>
        <strain evidence="2 3">LFN0009</strain>
    </source>
</reference>
<keyword evidence="2" id="KW-0808">Transferase</keyword>
<dbReference type="PANTHER" id="PTHR44068">
    <property type="entry name" value="ZGC:194242"/>
    <property type="match status" value="1"/>
</dbReference>
<dbReference type="Proteomes" id="UP000652219">
    <property type="component" value="Unassembled WGS sequence"/>
</dbReference>
<organism evidence="2 3">
    <name type="scientific">Colletotrichum sojae</name>
    <dbReference type="NCBI Taxonomy" id="2175907"/>
    <lineage>
        <taxon>Eukaryota</taxon>
        <taxon>Fungi</taxon>
        <taxon>Dikarya</taxon>
        <taxon>Ascomycota</taxon>
        <taxon>Pezizomycotina</taxon>
        <taxon>Sordariomycetes</taxon>
        <taxon>Hypocreomycetidae</taxon>
        <taxon>Glomerellales</taxon>
        <taxon>Glomerellaceae</taxon>
        <taxon>Colletotrichum</taxon>
        <taxon>Colletotrichum orchidearum species complex</taxon>
    </lineage>
</organism>
<comment type="caution">
    <text evidence="2">The sequence shown here is derived from an EMBL/GenBank/DDBJ whole genome shotgun (WGS) entry which is preliminary data.</text>
</comment>
<dbReference type="AlphaFoldDB" id="A0A8H6IUN5"/>
<dbReference type="Gene3D" id="3.40.50.150">
    <property type="entry name" value="Vaccinia Virus protein VP39"/>
    <property type="match status" value="1"/>
</dbReference>
<protein>
    <submittedName>
        <fullName evidence="2">Methyltransferase protein</fullName>
    </submittedName>
</protein>
<feature type="domain" description="Methyltransferase" evidence="1">
    <location>
        <begin position="67"/>
        <end position="164"/>
    </location>
</feature>
<dbReference type="SUPFAM" id="SSF53335">
    <property type="entry name" value="S-adenosyl-L-methionine-dependent methyltransferases"/>
    <property type="match status" value="1"/>
</dbReference>
<dbReference type="Pfam" id="PF13649">
    <property type="entry name" value="Methyltransf_25"/>
    <property type="match status" value="1"/>
</dbReference>
<evidence type="ECO:0000313" key="2">
    <source>
        <dbReference type="EMBL" id="KAF6798166.1"/>
    </source>
</evidence>
<dbReference type="InterPro" id="IPR029063">
    <property type="entry name" value="SAM-dependent_MTases_sf"/>
</dbReference>
<keyword evidence="2" id="KW-0489">Methyltransferase</keyword>
<dbReference type="InterPro" id="IPR050447">
    <property type="entry name" value="Erg6_SMT_methyltransf"/>
</dbReference>
<dbReference type="GO" id="GO:0032259">
    <property type="term" value="P:methylation"/>
    <property type="evidence" value="ECO:0007669"/>
    <property type="project" value="UniProtKB-KW"/>
</dbReference>
<dbReference type="CDD" id="cd02440">
    <property type="entry name" value="AdoMet_MTases"/>
    <property type="match status" value="1"/>
</dbReference>
<dbReference type="PANTHER" id="PTHR44068:SF11">
    <property type="entry name" value="GERANYL DIPHOSPHATE 2-C-METHYLTRANSFERASE"/>
    <property type="match status" value="1"/>
</dbReference>
<gene>
    <name evidence="2" type="ORF">CSOJ01_12784</name>
</gene>
<dbReference type="GO" id="GO:0008168">
    <property type="term" value="F:methyltransferase activity"/>
    <property type="evidence" value="ECO:0007669"/>
    <property type="project" value="UniProtKB-KW"/>
</dbReference>
<sequence length="232" mass="25971">MSAAPEESPVLVVPDDLKARQKESYDVIASAYNDWTLQHSTMRLEYLEKLLEQLLVKKPLAGQKSAVLELGCGCGLPVTDRLLTTPDVFVTANDLSSTQVQLARENLAKHGAGRLDLREGDMMALEFADGSFDAVVAMYSVIHLPRDEQSEMIRRMARWLRPGGLLLANFSAEAMDGLVMDQWLHEKGWMYWSGWGAEGTLEKLKEAGLEVLVKDEVNDETDAKFLWVMARK</sequence>
<evidence type="ECO:0000259" key="1">
    <source>
        <dbReference type="Pfam" id="PF13649"/>
    </source>
</evidence>
<accession>A0A8H6IUN5</accession>
<dbReference type="InterPro" id="IPR041698">
    <property type="entry name" value="Methyltransf_25"/>
</dbReference>